<evidence type="ECO:0000256" key="1">
    <source>
        <dbReference type="SAM" id="Phobius"/>
    </source>
</evidence>
<keyword evidence="3" id="KW-1185">Reference proteome</keyword>
<keyword evidence="1" id="KW-0472">Membrane</keyword>
<feature type="transmembrane region" description="Helical" evidence="1">
    <location>
        <begin position="12"/>
        <end position="31"/>
    </location>
</feature>
<evidence type="ECO:0000313" key="3">
    <source>
        <dbReference type="Proteomes" id="UP000054007"/>
    </source>
</evidence>
<dbReference type="AlphaFoldDB" id="A0A0D7B445"/>
<dbReference type="Proteomes" id="UP000054007">
    <property type="component" value="Unassembled WGS sequence"/>
</dbReference>
<dbReference type="SUPFAM" id="SSF51905">
    <property type="entry name" value="FAD/NAD(P)-binding domain"/>
    <property type="match status" value="1"/>
</dbReference>
<proteinExistence type="predicted"/>
<sequence length="559" mass="61697">MAPQSFPAMASLPLYILPATVGSVLAFQFIWRTVRDHLVSKYASVDDIKGLSQARPEGSKVRGTAVVCGGSYAGLATARVLHDHFERVVIIEPEEWLLGYDARRVDSWSQEGKRARIIQYMSLQTTQPFVLNALRYMFPDWDATCKESDIRIAPFSLNYSWAGRTPKEPKNFFGGSIPDSMFATRRGLETALRRRVLDSKSYPNITQIAGQVTNFIVDEKASNRVAGVTYRAMGSGPDTREHHIYAELVVDCTGTAQSSLKWLSRAGFNTEIPKDTYDPKMRYTTFTFKITPELAAKLPVPGGFHRPSGGYIVSLPDAKNDNKGLCIVRNEGNLLSVCPGGWGTTNGPLMKDVDDIMAHCNSLKLDVPLPKWVLDTIDMLHEVEDDMYVSQVNVGPSFLMKFEKCKGLPTNYVALGDVVCRVNPLYGHGFAKALTGATCLNTILNRTRTSTTLPTTFGNDFFKLHANKIVPMWELPILIDYGQKSTIPVAGEKKSSTDGLRWYLSKVIELSFSDESAFVPTYLAITLLGGASIDLLHPVLAAKVAWRHLSGATHASTAV</sequence>
<evidence type="ECO:0000313" key="2">
    <source>
        <dbReference type="EMBL" id="KIY64985.1"/>
    </source>
</evidence>
<gene>
    <name evidence="2" type="ORF">CYLTODRAFT_492663</name>
</gene>
<dbReference type="InterPro" id="IPR036188">
    <property type="entry name" value="FAD/NAD-bd_sf"/>
</dbReference>
<dbReference type="OrthoDB" id="10051892at2759"/>
<organism evidence="2 3">
    <name type="scientific">Cylindrobasidium torrendii FP15055 ss-10</name>
    <dbReference type="NCBI Taxonomy" id="1314674"/>
    <lineage>
        <taxon>Eukaryota</taxon>
        <taxon>Fungi</taxon>
        <taxon>Dikarya</taxon>
        <taxon>Basidiomycota</taxon>
        <taxon>Agaricomycotina</taxon>
        <taxon>Agaricomycetes</taxon>
        <taxon>Agaricomycetidae</taxon>
        <taxon>Agaricales</taxon>
        <taxon>Marasmiineae</taxon>
        <taxon>Physalacriaceae</taxon>
        <taxon>Cylindrobasidium</taxon>
    </lineage>
</organism>
<dbReference type="EMBL" id="KN880609">
    <property type="protein sequence ID" value="KIY64985.1"/>
    <property type="molecule type" value="Genomic_DNA"/>
</dbReference>
<reference evidence="2 3" key="1">
    <citation type="journal article" date="2015" name="Fungal Genet. Biol.">
        <title>Evolution of novel wood decay mechanisms in Agaricales revealed by the genome sequences of Fistulina hepatica and Cylindrobasidium torrendii.</title>
        <authorList>
            <person name="Floudas D."/>
            <person name="Held B.W."/>
            <person name="Riley R."/>
            <person name="Nagy L.G."/>
            <person name="Koehler G."/>
            <person name="Ransdell A.S."/>
            <person name="Younus H."/>
            <person name="Chow J."/>
            <person name="Chiniquy J."/>
            <person name="Lipzen A."/>
            <person name="Tritt A."/>
            <person name="Sun H."/>
            <person name="Haridas S."/>
            <person name="LaButti K."/>
            <person name="Ohm R.A."/>
            <person name="Kues U."/>
            <person name="Blanchette R.A."/>
            <person name="Grigoriev I.V."/>
            <person name="Minto R.E."/>
            <person name="Hibbett D.S."/>
        </authorList>
    </citation>
    <scope>NUCLEOTIDE SEQUENCE [LARGE SCALE GENOMIC DNA]</scope>
    <source>
        <strain evidence="2 3">FP15055 ss-10</strain>
    </source>
</reference>
<name>A0A0D7B445_9AGAR</name>
<keyword evidence="1" id="KW-1133">Transmembrane helix</keyword>
<protein>
    <recommendedName>
        <fullName evidence="4">FAD/NAD(P)-binding domain-containing protein</fullName>
    </recommendedName>
</protein>
<accession>A0A0D7B445</accession>
<evidence type="ECO:0008006" key="4">
    <source>
        <dbReference type="Google" id="ProtNLM"/>
    </source>
</evidence>
<keyword evidence="1" id="KW-0812">Transmembrane</keyword>